<evidence type="ECO:0000256" key="3">
    <source>
        <dbReference type="ARBA" id="ARBA00022833"/>
    </source>
</evidence>
<dbReference type="InterPro" id="IPR001570">
    <property type="entry name" value="Peptidase_M4_C_domain"/>
</dbReference>
<dbReference type="SUPFAM" id="SSF55486">
    <property type="entry name" value="Metalloproteases ('zincins'), catalytic domain"/>
    <property type="match status" value="1"/>
</dbReference>
<keyword evidence="2" id="KW-0378">Hydrolase</keyword>
<evidence type="ECO:0000313" key="7">
    <source>
        <dbReference type="Proteomes" id="UP000600214"/>
    </source>
</evidence>
<name>A0ABQ1YT52_9BACT</name>
<evidence type="ECO:0000256" key="4">
    <source>
        <dbReference type="ARBA" id="ARBA00023049"/>
    </source>
</evidence>
<proteinExistence type="predicted"/>
<keyword evidence="7" id="KW-1185">Reference proteome</keyword>
<feature type="domain" description="Peptidase M4 C-terminal" evidence="5">
    <location>
        <begin position="144"/>
        <end position="303"/>
    </location>
</feature>
<evidence type="ECO:0000313" key="6">
    <source>
        <dbReference type="EMBL" id="GGH35547.1"/>
    </source>
</evidence>
<sequence>MRVRVVNESFEEIPFVNQPPFDAFFDNGFPDIKLVVSAASLLHGTEVALKVIKDKFGWIGIDNDAVNGKPIIWNIVKPEKSLFIASPKYGVVTKEFFLPMDGSEPEKLTKIDAVCHEMIHAIVHFKIGSATGSGVDPCSERKVLEEALGDIIGLYVLNEYEQNSPALYQWTWSQGLIYPGRPFDNPNTLQLPDTYFGNFYANACPADGSYLVHQNATVIDHWYYLLAAGTTGTEINDLGYSYKLNGIGVNKAVQIVWKCIDFITLKSDFKDLKDATLKAAEQLYGLHSTEYLAVMDAWCAVGICENNLGPFSMSPAHGTTGVEPWPGVNVNVTWEGLPVDEWEAQMATNAAFTENVQNVLIKNFNVVIKPGGGSAYSGFATGYYRPGERVYARVRITKAGANFCKGYNPLCVLYQQYGPAHSFILDDKQAKFWHAVPGNSWTVNPWNDPSVEWKTVNNAHQYTYEVAEDDAFTKITYSGVTPFTGNFSESGTINTILDAGKTYYTRARAERSNSPNLTDNFGTWSDTEAIQVMIPQTSVTQGLNQKPGDPASTVSSLGCWVTWYPYPGTSHYIIQIAGDAAFANIMRSQTVAGNLNTLEVELPAVPDQTNLFIRVLPQKGGVLGICNNVWRVKTNKNATTPAMKSPADNSVFPFKAFLGTFVWKGGTLSMNLVDHFEVHITEKSSNLTSIFSTQGKVFDFLVKDPLLFDDKQGFKVQVLGVNSLGAKSALSLPFNYTVCPDHPGVSFPGDLGKVDPTKDFNIEWYPSAWLDAGSQYLVTIMDGANPLPGFNNKPTTNNFMLVPAGTLVNGKSYTVTVKNSASCPGITLPSTFFNAVGAGGSNQPQPPKLVNFNIELKGFRNDPDGTKFPPEYGTSNYVLGIELIDPDGKLLPLVDPADPNGNPVTQLDVDSENSGVVMVGSNKPEGKYKLRLKMLNIFDPLLYYPFDQPRFSVLLNGQTVVNNHVITADFINPASPFNEWQNGFQFADILLDIK</sequence>
<dbReference type="PANTHER" id="PTHR33794">
    <property type="entry name" value="BACILLOLYSIN"/>
    <property type="match status" value="1"/>
</dbReference>
<dbReference type="InterPro" id="IPR050728">
    <property type="entry name" value="Zinc_Metalloprotease_M4"/>
</dbReference>
<evidence type="ECO:0000259" key="5">
    <source>
        <dbReference type="Pfam" id="PF02868"/>
    </source>
</evidence>
<dbReference type="InterPro" id="IPR027268">
    <property type="entry name" value="Peptidase_M4/M1_CTD_sf"/>
</dbReference>
<reference evidence="7" key="1">
    <citation type="journal article" date="2019" name="Int. J. Syst. Evol. Microbiol.">
        <title>The Global Catalogue of Microorganisms (GCM) 10K type strain sequencing project: providing services to taxonomists for standard genome sequencing and annotation.</title>
        <authorList>
            <consortium name="The Broad Institute Genomics Platform"/>
            <consortium name="The Broad Institute Genome Sequencing Center for Infectious Disease"/>
            <person name="Wu L."/>
            <person name="Ma J."/>
        </authorList>
    </citation>
    <scope>NUCLEOTIDE SEQUENCE [LARGE SCALE GENOMIC DNA]</scope>
    <source>
        <strain evidence="7">CGMCC 1.15288</strain>
    </source>
</reference>
<evidence type="ECO:0000256" key="2">
    <source>
        <dbReference type="ARBA" id="ARBA00022801"/>
    </source>
</evidence>
<dbReference type="EMBL" id="BMIA01000002">
    <property type="protein sequence ID" value="GGH35547.1"/>
    <property type="molecule type" value="Genomic_DNA"/>
</dbReference>
<evidence type="ECO:0000256" key="1">
    <source>
        <dbReference type="ARBA" id="ARBA00022670"/>
    </source>
</evidence>
<keyword evidence="3" id="KW-0862">Zinc</keyword>
<protein>
    <recommendedName>
        <fullName evidence="5">Peptidase M4 C-terminal domain-containing protein</fullName>
    </recommendedName>
</protein>
<gene>
    <name evidence="6" type="ORF">GCM10007423_27260</name>
</gene>
<dbReference type="Gene3D" id="1.10.390.10">
    <property type="entry name" value="Neutral Protease Domain 2"/>
    <property type="match status" value="1"/>
</dbReference>
<comment type="caution">
    <text evidence="6">The sequence shown here is derived from an EMBL/GenBank/DDBJ whole genome shotgun (WGS) entry which is preliminary data.</text>
</comment>
<organism evidence="6 7">
    <name type="scientific">Dyadobacter endophyticus</name>
    <dbReference type="NCBI Taxonomy" id="1749036"/>
    <lineage>
        <taxon>Bacteria</taxon>
        <taxon>Pseudomonadati</taxon>
        <taxon>Bacteroidota</taxon>
        <taxon>Cytophagia</taxon>
        <taxon>Cytophagales</taxon>
        <taxon>Spirosomataceae</taxon>
        <taxon>Dyadobacter</taxon>
    </lineage>
</organism>
<dbReference type="Proteomes" id="UP000600214">
    <property type="component" value="Unassembled WGS sequence"/>
</dbReference>
<dbReference type="PANTHER" id="PTHR33794:SF1">
    <property type="entry name" value="BACILLOLYSIN"/>
    <property type="match status" value="1"/>
</dbReference>
<dbReference type="Pfam" id="PF02868">
    <property type="entry name" value="Peptidase_M4_C"/>
    <property type="match status" value="1"/>
</dbReference>
<accession>A0ABQ1YT52</accession>
<keyword evidence="1" id="KW-0645">Protease</keyword>
<keyword evidence="4" id="KW-0482">Metalloprotease</keyword>